<dbReference type="RefSeq" id="WP_192773605.1">
    <property type="nucleotide sequence ID" value="NZ_BAAASY010000033.1"/>
</dbReference>
<accession>A0ABR9K7Z4</accession>
<organism evidence="3 4">
    <name type="scientific">Nonomuraea africana</name>
    <dbReference type="NCBI Taxonomy" id="46171"/>
    <lineage>
        <taxon>Bacteria</taxon>
        <taxon>Bacillati</taxon>
        <taxon>Actinomycetota</taxon>
        <taxon>Actinomycetes</taxon>
        <taxon>Streptosporangiales</taxon>
        <taxon>Streptosporangiaceae</taxon>
        <taxon>Nonomuraea</taxon>
    </lineage>
</organism>
<dbReference type="Proteomes" id="UP000661607">
    <property type="component" value="Unassembled WGS sequence"/>
</dbReference>
<dbReference type="EMBL" id="JADBEF010000001">
    <property type="protein sequence ID" value="MBE1558134.1"/>
    <property type="molecule type" value="Genomic_DNA"/>
</dbReference>
<proteinExistence type="predicted"/>
<feature type="signal peptide" evidence="1">
    <location>
        <begin position="1"/>
        <end position="19"/>
    </location>
</feature>
<gene>
    <name evidence="3" type="ORF">H4W81_000913</name>
</gene>
<evidence type="ECO:0000256" key="1">
    <source>
        <dbReference type="SAM" id="SignalP"/>
    </source>
</evidence>
<dbReference type="InterPro" id="IPR039424">
    <property type="entry name" value="SBP_5"/>
</dbReference>
<dbReference type="CDD" id="cd00995">
    <property type="entry name" value="PBP2_NikA_DppA_OppA_like"/>
    <property type="match status" value="1"/>
</dbReference>
<protein>
    <submittedName>
        <fullName evidence="3">Peptide/nickel transport system substrate-binding protein</fullName>
    </submittedName>
</protein>
<feature type="chain" id="PRO_5047131604" evidence="1">
    <location>
        <begin position="20"/>
        <end position="538"/>
    </location>
</feature>
<dbReference type="Pfam" id="PF00496">
    <property type="entry name" value="SBP_bac_5"/>
    <property type="match status" value="1"/>
</dbReference>
<dbReference type="InterPro" id="IPR030678">
    <property type="entry name" value="Peptide/Ni-bd"/>
</dbReference>
<dbReference type="PIRSF" id="PIRSF002741">
    <property type="entry name" value="MppA"/>
    <property type="match status" value="1"/>
</dbReference>
<reference evidence="3 4" key="1">
    <citation type="submission" date="2020-10" db="EMBL/GenBank/DDBJ databases">
        <title>Sequencing the genomes of 1000 actinobacteria strains.</title>
        <authorList>
            <person name="Klenk H.-P."/>
        </authorList>
    </citation>
    <scope>NUCLEOTIDE SEQUENCE [LARGE SCALE GENOMIC DNA]</scope>
    <source>
        <strain evidence="3 4">DSM 43748</strain>
    </source>
</reference>
<dbReference type="PANTHER" id="PTHR30290">
    <property type="entry name" value="PERIPLASMIC BINDING COMPONENT OF ABC TRANSPORTER"/>
    <property type="match status" value="1"/>
</dbReference>
<evidence type="ECO:0000313" key="4">
    <source>
        <dbReference type="Proteomes" id="UP000661607"/>
    </source>
</evidence>
<comment type="caution">
    <text evidence="3">The sequence shown here is derived from an EMBL/GenBank/DDBJ whole genome shotgun (WGS) entry which is preliminary data.</text>
</comment>
<dbReference type="Gene3D" id="3.90.76.10">
    <property type="entry name" value="Dipeptide-binding Protein, Domain 1"/>
    <property type="match status" value="1"/>
</dbReference>
<evidence type="ECO:0000313" key="3">
    <source>
        <dbReference type="EMBL" id="MBE1558134.1"/>
    </source>
</evidence>
<feature type="domain" description="Solute-binding protein family 5" evidence="2">
    <location>
        <begin position="92"/>
        <end position="459"/>
    </location>
</feature>
<dbReference type="Gene3D" id="3.40.190.10">
    <property type="entry name" value="Periplasmic binding protein-like II"/>
    <property type="match status" value="1"/>
</dbReference>
<dbReference type="InterPro" id="IPR000914">
    <property type="entry name" value="SBP_5_dom"/>
</dbReference>
<keyword evidence="1" id="KW-0732">Signal</keyword>
<dbReference type="Gene3D" id="3.10.105.10">
    <property type="entry name" value="Dipeptide-binding Protein, Domain 3"/>
    <property type="match status" value="1"/>
</dbReference>
<dbReference type="SUPFAM" id="SSF53850">
    <property type="entry name" value="Periplasmic binding protein-like II"/>
    <property type="match status" value="1"/>
</dbReference>
<dbReference type="PROSITE" id="PS51257">
    <property type="entry name" value="PROKAR_LIPOPROTEIN"/>
    <property type="match status" value="1"/>
</dbReference>
<sequence>MIRRAVPLAGLALALAACGGAPQQQQAPASAAPVALDLKTSTAAAAKGLDRVTWNLPYEPQTLDPIRSFNYAENTALANMCESLLRLTPDFTIEPGLAEKAENPTPTTWVYTIREGVTFWDGKPLTAQDVAASLKRHLDPALGTWWSDYFSTVEKVEASGPMQVTVTLKQADVLFNQAMATAAGAIVSKEYAAKKDLGSPTGGLMCTGPFEFGAWKSGDSLAIVRNDAYWDKALAARSKEIVFRFIADETTAVNALRSGEVDGQYFYLPPAGLAQLRESTTGSVTLGKSLTFWTLLSAAKDGPYADPKVRQALSLALDRAAISKVVFQGTAAPQRTLAGAEYWGYERATFEQAYRALPPETQDLAKAKQLLTEAGSPTEPITIAIQGSAATHDQTANLIKATGEALGLKIEIKVVPVEQYGNLYSDPKAREGVDAFFSTWYGNVPDPLDIYTVFQAGGRTNFNGYPAVDADIKKARAEADPAARAALVTGIQDKVTRDVAWMPLNNLPVILYMSDRVTGAVPSFPYLYYPWAAGLGAK</sequence>
<name>A0ABR9K7Z4_9ACTN</name>
<evidence type="ECO:0000259" key="2">
    <source>
        <dbReference type="Pfam" id="PF00496"/>
    </source>
</evidence>
<keyword evidence="4" id="KW-1185">Reference proteome</keyword>